<accession>A0ABT1LVS0</accession>
<dbReference type="PANTHER" id="PTHR42305:SF1">
    <property type="entry name" value="MEMBRANE PROTEIN RV1733C-RELATED"/>
    <property type="match status" value="1"/>
</dbReference>
<sequence length="197" mass="21855">MDTFTVLPRIGWVACLTGRNTLVRRSDRVEALIGAMAAILVLCAAPVSAALGTAVHETRSEFYADQLRHRHIAEAIAVSDSETTVRTNAIEFDVDARWRFDDTYHVERVRSQAFVKVHDRFQIWVDDEGAAVPAPPPPGQAGREAVGAAVLSWLGVVFVMAGVCGAVRHRLNRVRHANWDREFEALVDGRGQERRQS</sequence>
<dbReference type="PANTHER" id="PTHR42305">
    <property type="entry name" value="MEMBRANE PROTEIN RV1733C-RELATED"/>
    <property type="match status" value="1"/>
</dbReference>
<dbReference type="EMBL" id="JANDBD010000001">
    <property type="protein sequence ID" value="MCP9271000.1"/>
    <property type="molecule type" value="Genomic_DNA"/>
</dbReference>
<protein>
    <recommendedName>
        <fullName evidence="4">Transmembrane protein</fullName>
    </recommendedName>
</protein>
<evidence type="ECO:0000256" key="1">
    <source>
        <dbReference type="SAM" id="Phobius"/>
    </source>
</evidence>
<feature type="transmembrane region" description="Helical" evidence="1">
    <location>
        <begin position="145"/>
        <end position="167"/>
    </location>
</feature>
<comment type="caution">
    <text evidence="2">The sequence shown here is derived from an EMBL/GenBank/DDBJ whole genome shotgun (WGS) entry which is preliminary data.</text>
</comment>
<evidence type="ECO:0008006" key="4">
    <source>
        <dbReference type="Google" id="ProtNLM"/>
    </source>
</evidence>
<evidence type="ECO:0000313" key="2">
    <source>
        <dbReference type="EMBL" id="MCP9271000.1"/>
    </source>
</evidence>
<keyword evidence="1" id="KW-0472">Membrane</keyword>
<keyword evidence="3" id="KW-1185">Reference proteome</keyword>
<dbReference type="RefSeq" id="WP_255057974.1">
    <property type="nucleotide sequence ID" value="NZ_JANDBD010000001.1"/>
</dbReference>
<dbReference type="InterPro" id="IPR039708">
    <property type="entry name" value="MT1774/Rv1733c-like"/>
</dbReference>
<dbReference type="Proteomes" id="UP001651690">
    <property type="component" value="Unassembled WGS sequence"/>
</dbReference>
<reference evidence="2 3" key="1">
    <citation type="submission" date="2022-06" db="EMBL/GenBank/DDBJ databases">
        <title>Mycolicibacterium sp. CAU 1645 isolated from seawater.</title>
        <authorList>
            <person name="Kim W."/>
        </authorList>
    </citation>
    <scope>NUCLEOTIDE SEQUENCE [LARGE SCALE GENOMIC DNA]</scope>
    <source>
        <strain evidence="2 3">CAU 1645</strain>
    </source>
</reference>
<evidence type="ECO:0000313" key="3">
    <source>
        <dbReference type="Proteomes" id="UP001651690"/>
    </source>
</evidence>
<organism evidence="2 3">
    <name type="scientific">Mycolicibacterium arenosum</name>
    <dbReference type="NCBI Taxonomy" id="2952157"/>
    <lineage>
        <taxon>Bacteria</taxon>
        <taxon>Bacillati</taxon>
        <taxon>Actinomycetota</taxon>
        <taxon>Actinomycetes</taxon>
        <taxon>Mycobacteriales</taxon>
        <taxon>Mycobacteriaceae</taxon>
        <taxon>Mycolicibacterium</taxon>
    </lineage>
</organism>
<name>A0ABT1LVS0_9MYCO</name>
<feature type="transmembrane region" description="Helical" evidence="1">
    <location>
        <begin position="29"/>
        <end position="51"/>
    </location>
</feature>
<keyword evidence="1" id="KW-1133">Transmembrane helix</keyword>
<gene>
    <name evidence="2" type="ORF">NM203_02235</name>
</gene>
<keyword evidence="1" id="KW-0812">Transmembrane</keyword>
<proteinExistence type="predicted"/>